<name>A0A1H2YZM1_9RHOB</name>
<reference evidence="4" key="1">
    <citation type="submission" date="2016-10" db="EMBL/GenBank/DDBJ databases">
        <authorList>
            <person name="Varghese N."/>
            <person name="Submissions S."/>
        </authorList>
    </citation>
    <scope>NUCLEOTIDE SEQUENCE [LARGE SCALE GENOMIC DNA]</scope>
    <source>
        <strain evidence="4">DSM 27839</strain>
    </source>
</reference>
<dbReference type="PANTHER" id="PTHR16943:SF8">
    <property type="entry name" value="2-METHYLCITRATE DEHYDRATASE"/>
    <property type="match status" value="1"/>
</dbReference>
<dbReference type="STRING" id="985054.SAMN05444358_10339"/>
<feature type="domain" description="MmgE/PrpD C-terminal" evidence="2">
    <location>
        <begin position="101"/>
        <end position="216"/>
    </location>
</feature>
<gene>
    <name evidence="3" type="ORF">SAMN05444358_10339</name>
</gene>
<dbReference type="PANTHER" id="PTHR16943">
    <property type="entry name" value="2-METHYLCITRATE DEHYDRATASE-RELATED"/>
    <property type="match status" value="1"/>
</dbReference>
<dbReference type="InterPro" id="IPR042183">
    <property type="entry name" value="MmgE/PrpD_sf_1"/>
</dbReference>
<evidence type="ECO:0000259" key="2">
    <source>
        <dbReference type="Pfam" id="PF19305"/>
    </source>
</evidence>
<sequence>MSYDRFAEFALLDSDIPQSAFDMAATLLIDTIGVATGAADLEAGKIARDHALAFHNAGAPEHTAHMIFDGRGTSIPGAAFAAATHIDNLDAHDGYNPSKGHIGCAVVPATTSQAQYSLPFALAVMLVHDRIGPEEISGVVLSDPKVADVLTRVALREDARHSKRFPDGRWSDVTVTLTDGTQLASGDVQARGGPEAPMELSEVEAKFRMMAATLGEPRTTVLWEMRERLMQPEVKFSELVALVRTPVEETNA</sequence>
<evidence type="ECO:0000313" key="3">
    <source>
        <dbReference type="EMBL" id="SDX10556.1"/>
    </source>
</evidence>
<dbReference type="Gene3D" id="1.10.4100.10">
    <property type="entry name" value="2-methylcitrate dehydratase PrpD"/>
    <property type="match status" value="2"/>
</dbReference>
<dbReference type="InterPro" id="IPR045337">
    <property type="entry name" value="MmgE_PrpD_C"/>
</dbReference>
<dbReference type="InterPro" id="IPR042188">
    <property type="entry name" value="MmgE/PrpD_sf_2"/>
</dbReference>
<dbReference type="SUPFAM" id="SSF103378">
    <property type="entry name" value="2-methylcitrate dehydratase PrpD"/>
    <property type="match status" value="2"/>
</dbReference>
<evidence type="ECO:0000313" key="4">
    <source>
        <dbReference type="Proteomes" id="UP000183400"/>
    </source>
</evidence>
<organism evidence="3 4">
    <name type="scientific">Ruegeria halocynthiae</name>
    <dbReference type="NCBI Taxonomy" id="985054"/>
    <lineage>
        <taxon>Bacteria</taxon>
        <taxon>Pseudomonadati</taxon>
        <taxon>Pseudomonadota</taxon>
        <taxon>Alphaproteobacteria</taxon>
        <taxon>Rhodobacterales</taxon>
        <taxon>Roseobacteraceae</taxon>
        <taxon>Ruegeria</taxon>
    </lineage>
</organism>
<dbReference type="RefSeq" id="WP_074736852.1">
    <property type="nucleotide sequence ID" value="NZ_FNNP01000003.1"/>
</dbReference>
<dbReference type="Pfam" id="PF19305">
    <property type="entry name" value="MmgE_PrpD_C"/>
    <property type="match status" value="1"/>
</dbReference>
<proteinExistence type="inferred from homology"/>
<evidence type="ECO:0000256" key="1">
    <source>
        <dbReference type="ARBA" id="ARBA00006174"/>
    </source>
</evidence>
<dbReference type="EMBL" id="FNNP01000003">
    <property type="protein sequence ID" value="SDX10556.1"/>
    <property type="molecule type" value="Genomic_DNA"/>
</dbReference>
<keyword evidence="4" id="KW-1185">Reference proteome</keyword>
<dbReference type="OrthoDB" id="9795089at2"/>
<dbReference type="AlphaFoldDB" id="A0A1H2YZM1"/>
<comment type="similarity">
    <text evidence="1">Belongs to the PrpD family.</text>
</comment>
<accession>A0A1H2YZM1</accession>
<dbReference type="Gene3D" id="3.30.1330.120">
    <property type="entry name" value="2-methylcitrate dehydratase PrpD"/>
    <property type="match status" value="1"/>
</dbReference>
<dbReference type="GO" id="GO:0016829">
    <property type="term" value="F:lyase activity"/>
    <property type="evidence" value="ECO:0007669"/>
    <property type="project" value="InterPro"/>
</dbReference>
<dbReference type="Proteomes" id="UP000183400">
    <property type="component" value="Unassembled WGS sequence"/>
</dbReference>
<protein>
    <submittedName>
        <fullName evidence="3">MmgE/PrpD family protein</fullName>
    </submittedName>
</protein>
<dbReference type="InterPro" id="IPR036148">
    <property type="entry name" value="MmgE/PrpD_sf"/>
</dbReference>
<dbReference type="InterPro" id="IPR005656">
    <property type="entry name" value="MmgE_PrpD"/>
</dbReference>